<reference evidence="3 4" key="1">
    <citation type="submission" date="2024-05" db="EMBL/GenBank/DDBJ databases">
        <authorList>
            <person name="Yi C."/>
        </authorList>
    </citation>
    <scope>NUCLEOTIDE SEQUENCE [LARGE SCALE GENOMIC DNA]</scope>
    <source>
        <strain evidence="3 4">XS13</strain>
    </source>
</reference>
<dbReference type="RefSeq" id="WP_347920873.1">
    <property type="nucleotide sequence ID" value="NZ_JBDXMX010000004.1"/>
</dbReference>
<keyword evidence="2" id="KW-0812">Transmembrane</keyword>
<gene>
    <name evidence="3" type="ORF">ABDK96_11275</name>
</gene>
<proteinExistence type="predicted"/>
<feature type="region of interest" description="Disordered" evidence="1">
    <location>
        <begin position="33"/>
        <end position="65"/>
    </location>
</feature>
<keyword evidence="2" id="KW-1133">Transmembrane helix</keyword>
<sequence>MSHAPALAPAADLTPDTAALHVVTLPAADQFSEPSHHIISASRPAEDLTDPQAPAPTGTHPGTELPDHAPALLALLITLITVGGGLALWTTVGESTRLVIMASVGLAVGAATLTIARRARIHP</sequence>
<dbReference type="Proteomes" id="UP001484097">
    <property type="component" value="Unassembled WGS sequence"/>
</dbReference>
<protein>
    <submittedName>
        <fullName evidence="3">Uncharacterized protein</fullName>
    </submittedName>
</protein>
<organism evidence="3 4">
    <name type="scientific">Citricoccus nitrophenolicus</name>
    <dbReference type="NCBI Taxonomy" id="863575"/>
    <lineage>
        <taxon>Bacteria</taxon>
        <taxon>Bacillati</taxon>
        <taxon>Actinomycetota</taxon>
        <taxon>Actinomycetes</taxon>
        <taxon>Micrococcales</taxon>
        <taxon>Micrococcaceae</taxon>
        <taxon>Citricoccus</taxon>
    </lineage>
</organism>
<keyword evidence="2" id="KW-0472">Membrane</keyword>
<name>A0ABV0IJE3_9MICC</name>
<accession>A0ABV0IJE3</accession>
<evidence type="ECO:0000313" key="3">
    <source>
        <dbReference type="EMBL" id="MEO9248266.1"/>
    </source>
</evidence>
<evidence type="ECO:0000256" key="2">
    <source>
        <dbReference type="SAM" id="Phobius"/>
    </source>
</evidence>
<evidence type="ECO:0000313" key="4">
    <source>
        <dbReference type="Proteomes" id="UP001484097"/>
    </source>
</evidence>
<feature type="transmembrane region" description="Helical" evidence="2">
    <location>
        <begin position="98"/>
        <end position="116"/>
    </location>
</feature>
<feature type="transmembrane region" description="Helical" evidence="2">
    <location>
        <begin position="71"/>
        <end position="92"/>
    </location>
</feature>
<dbReference type="EMBL" id="JBDXMX010000004">
    <property type="protein sequence ID" value="MEO9248266.1"/>
    <property type="molecule type" value="Genomic_DNA"/>
</dbReference>
<evidence type="ECO:0000256" key="1">
    <source>
        <dbReference type="SAM" id="MobiDB-lite"/>
    </source>
</evidence>
<comment type="caution">
    <text evidence="3">The sequence shown here is derived from an EMBL/GenBank/DDBJ whole genome shotgun (WGS) entry which is preliminary data.</text>
</comment>
<keyword evidence="4" id="KW-1185">Reference proteome</keyword>